<sequence>MLAFILAVCFLSLQLEAKPYYPPENCPEVGDRQISTDMRYTLFAFMKFDNPNVVYSCELEKLNIPFIDTNEWPSDEYTPLLHFGKKSRWPSVDAFLQETFDHWKPRDAKEVGCSFKDDGEEYKVTCVWKTK</sequence>
<reference evidence="2 3" key="1">
    <citation type="submission" date="2018-11" db="EMBL/GenBank/DDBJ databases">
        <authorList>
            <consortium name="Pathogen Informatics"/>
        </authorList>
    </citation>
    <scope>NUCLEOTIDE SEQUENCE [LARGE SCALE GENOMIC DNA]</scope>
</reference>
<protein>
    <recommendedName>
        <fullName evidence="4">SCP domain-containing protein</fullName>
    </recommendedName>
</protein>
<dbReference type="EMBL" id="UYYB01113933">
    <property type="protein sequence ID" value="VDM81653.1"/>
    <property type="molecule type" value="Genomic_DNA"/>
</dbReference>
<accession>A0A3P7JLJ2</accession>
<evidence type="ECO:0000256" key="1">
    <source>
        <dbReference type="SAM" id="SignalP"/>
    </source>
</evidence>
<keyword evidence="1" id="KW-0732">Signal</keyword>
<evidence type="ECO:0000313" key="3">
    <source>
        <dbReference type="Proteomes" id="UP000270094"/>
    </source>
</evidence>
<dbReference type="Proteomes" id="UP000270094">
    <property type="component" value="Unassembled WGS sequence"/>
</dbReference>
<dbReference type="AlphaFoldDB" id="A0A3P7JLJ2"/>
<organism evidence="2 3">
    <name type="scientific">Strongylus vulgaris</name>
    <name type="common">Blood worm</name>
    <dbReference type="NCBI Taxonomy" id="40348"/>
    <lineage>
        <taxon>Eukaryota</taxon>
        <taxon>Metazoa</taxon>
        <taxon>Ecdysozoa</taxon>
        <taxon>Nematoda</taxon>
        <taxon>Chromadorea</taxon>
        <taxon>Rhabditida</taxon>
        <taxon>Rhabditina</taxon>
        <taxon>Rhabditomorpha</taxon>
        <taxon>Strongyloidea</taxon>
        <taxon>Strongylidae</taxon>
        <taxon>Strongylus</taxon>
    </lineage>
</organism>
<evidence type="ECO:0000313" key="2">
    <source>
        <dbReference type="EMBL" id="VDM81653.1"/>
    </source>
</evidence>
<evidence type="ECO:0008006" key="4">
    <source>
        <dbReference type="Google" id="ProtNLM"/>
    </source>
</evidence>
<dbReference type="InterPro" id="IPR035109">
    <property type="entry name" value="ASPR"/>
</dbReference>
<keyword evidence="3" id="KW-1185">Reference proteome</keyword>
<name>A0A3P7JLJ2_STRVU</name>
<dbReference type="Pfam" id="PF17641">
    <property type="entry name" value="ASPRs"/>
    <property type="match status" value="1"/>
</dbReference>
<feature type="chain" id="PRO_5018167795" description="SCP domain-containing protein" evidence="1">
    <location>
        <begin position="18"/>
        <end position="131"/>
    </location>
</feature>
<feature type="signal peptide" evidence="1">
    <location>
        <begin position="1"/>
        <end position="17"/>
    </location>
</feature>
<gene>
    <name evidence="2" type="ORF">SVUK_LOCUS16651</name>
</gene>
<proteinExistence type="predicted"/>